<keyword evidence="3" id="KW-1185">Reference proteome</keyword>
<dbReference type="Pfam" id="PF04020">
    <property type="entry name" value="Phage_holin_4_2"/>
    <property type="match status" value="1"/>
</dbReference>
<feature type="transmembrane region" description="Helical" evidence="1">
    <location>
        <begin position="49"/>
        <end position="76"/>
    </location>
</feature>
<name>A0A4R3L6Z3_9BACL</name>
<comment type="caution">
    <text evidence="2">The sequence shown here is derived from an EMBL/GenBank/DDBJ whole genome shotgun (WGS) entry which is preliminary data.</text>
</comment>
<keyword evidence="1" id="KW-1133">Transmembrane helix</keyword>
<evidence type="ECO:0000256" key="1">
    <source>
        <dbReference type="SAM" id="Phobius"/>
    </source>
</evidence>
<feature type="transmembrane region" description="Helical" evidence="1">
    <location>
        <begin position="88"/>
        <end position="110"/>
    </location>
</feature>
<protein>
    <submittedName>
        <fullName evidence="2">Putative membrane protein</fullName>
    </submittedName>
</protein>
<dbReference type="RefSeq" id="WP_131923666.1">
    <property type="nucleotide sequence ID" value="NZ_SMAG01000002.1"/>
</dbReference>
<feature type="transmembrane region" description="Helical" evidence="1">
    <location>
        <begin position="20"/>
        <end position="42"/>
    </location>
</feature>
<evidence type="ECO:0000313" key="3">
    <source>
        <dbReference type="Proteomes" id="UP000294937"/>
    </source>
</evidence>
<reference evidence="2 3" key="1">
    <citation type="submission" date="2019-03" db="EMBL/GenBank/DDBJ databases">
        <title>Genomic Encyclopedia of Type Strains, Phase IV (KMG-IV): sequencing the most valuable type-strain genomes for metagenomic binning, comparative biology and taxonomic classification.</title>
        <authorList>
            <person name="Goeker M."/>
        </authorList>
    </citation>
    <scope>NUCLEOTIDE SEQUENCE [LARGE SCALE GENOMIC DNA]</scope>
    <source>
        <strain evidence="2 3">DSM 45707</strain>
    </source>
</reference>
<dbReference type="OrthoDB" id="7205479at2"/>
<dbReference type="EMBL" id="SMAG01000002">
    <property type="protein sequence ID" value="TCS95681.1"/>
    <property type="molecule type" value="Genomic_DNA"/>
</dbReference>
<dbReference type="PANTHER" id="PTHR37309">
    <property type="entry name" value="SLR0284 PROTEIN"/>
    <property type="match status" value="1"/>
</dbReference>
<dbReference type="AlphaFoldDB" id="A0A4R3L6Z3"/>
<keyword evidence="1" id="KW-0472">Membrane</keyword>
<keyword evidence="1" id="KW-0812">Transmembrane</keyword>
<gene>
    <name evidence="2" type="ORF">EDD58_102257</name>
</gene>
<dbReference type="InterPro" id="IPR007165">
    <property type="entry name" value="Phage_holin_4_2"/>
</dbReference>
<accession>A0A4R3L6Z3</accession>
<dbReference type="Proteomes" id="UP000294937">
    <property type="component" value="Unassembled WGS sequence"/>
</dbReference>
<organism evidence="2 3">
    <name type="scientific">Hazenella coriacea</name>
    <dbReference type="NCBI Taxonomy" id="1179467"/>
    <lineage>
        <taxon>Bacteria</taxon>
        <taxon>Bacillati</taxon>
        <taxon>Bacillota</taxon>
        <taxon>Bacilli</taxon>
        <taxon>Bacillales</taxon>
        <taxon>Thermoactinomycetaceae</taxon>
        <taxon>Hazenella</taxon>
    </lineage>
</organism>
<dbReference type="PANTHER" id="PTHR37309:SF1">
    <property type="entry name" value="SLR0284 PROTEIN"/>
    <property type="match status" value="1"/>
</dbReference>
<evidence type="ECO:0000313" key="2">
    <source>
        <dbReference type="EMBL" id="TCS95681.1"/>
    </source>
</evidence>
<proteinExistence type="predicted"/>
<sequence length="111" mass="12001">MRWVAKLLIDGLAVFLSAQFIPGIEVSGIGVAIIAAFVLSIINIVIRPILVFLTLPINFITLGLFTFVINALMFWLTSAFIPGFDVSGFIAAFLGALILTVVSWMTNAILD</sequence>